<keyword evidence="1" id="KW-0732">Signal</keyword>
<evidence type="ECO:0000259" key="2">
    <source>
        <dbReference type="Pfam" id="PF00188"/>
    </source>
</evidence>
<dbReference type="RefSeq" id="WP_084600372.1">
    <property type="nucleotide sequence ID" value="NZ_JBHSZS010000027.1"/>
</dbReference>
<reference evidence="4 5" key="1">
    <citation type="submission" date="2014-12" db="EMBL/GenBank/DDBJ databases">
        <title>Comparative genomics of the lactic acid bacteria isolated from the honey bee gut.</title>
        <authorList>
            <person name="Ellegaard K.M."/>
            <person name="Tamarit D."/>
            <person name="Javelind E."/>
            <person name="Olofsson T."/>
            <person name="Andersson S.G."/>
            <person name="Vasquez A."/>
        </authorList>
    </citation>
    <scope>NUCLEOTIDE SEQUENCE [LARGE SCALE GENOMIC DNA]</scope>
    <source>
        <strain evidence="4 5">Biut2</strain>
    </source>
</reference>
<dbReference type="InterPro" id="IPR024968">
    <property type="entry name" value="SlpA_C_lactobacillus"/>
</dbReference>
<dbReference type="SUPFAM" id="SSF55797">
    <property type="entry name" value="PR-1-like"/>
    <property type="match status" value="1"/>
</dbReference>
<dbReference type="PATRIC" id="fig|1218493.3.peg.1917"/>
<evidence type="ECO:0000313" key="5">
    <source>
        <dbReference type="Proteomes" id="UP000033533"/>
    </source>
</evidence>
<dbReference type="AlphaFoldDB" id="A0A0F4L649"/>
<sequence>MKKKSFIAIIASILILLGTGSFSSPQPVSAAKHQIFVSSKTYVYDHKGKKTKKVYKKSKSLYYTSIKKIKGYKYYRIGKNKYIHYYDGLPINIVKTPKNRPAKNGASLMDFMANDSSLTTAQRQEAQKAATLLRTGKIDNQAQKGAPSWFNTYVKLGGKDDATSNVNIKASLQSLANANKERKRAGVGELKISPTSTAISMIDADYQKQGSLNHPGFYGYHFNLENLSAGAEPISNWMTEKVAWEWNVKKSPSLAPYEFTPNWEDPVYNQAVLGTNGYRMAGHYTNLLNKGHRVMGMAHMTQTPYGAADAFNATSEGEDGAITLAQYKAIVKEWLKK</sequence>
<dbReference type="Pfam" id="PF00188">
    <property type="entry name" value="CAP"/>
    <property type="match status" value="1"/>
</dbReference>
<dbReference type="InterPro" id="IPR035940">
    <property type="entry name" value="CAP_sf"/>
</dbReference>
<dbReference type="STRING" id="1218493.JF76_18290"/>
<protein>
    <recommendedName>
        <fullName evidence="6">SCP domain-containing protein</fullName>
    </recommendedName>
</protein>
<proteinExistence type="predicted"/>
<organism evidence="4 5">
    <name type="scientific">Lactobacillus kullabergensis</name>
    <dbReference type="NCBI Taxonomy" id="1218493"/>
    <lineage>
        <taxon>Bacteria</taxon>
        <taxon>Bacillati</taxon>
        <taxon>Bacillota</taxon>
        <taxon>Bacilli</taxon>
        <taxon>Lactobacillales</taxon>
        <taxon>Lactobacillaceae</taxon>
        <taxon>Lactobacillus</taxon>
    </lineage>
</organism>
<dbReference type="OrthoDB" id="2328169at2"/>
<accession>A0A0F4L649</accession>
<dbReference type="InterPro" id="IPR014044">
    <property type="entry name" value="CAP_dom"/>
</dbReference>
<evidence type="ECO:0000313" key="4">
    <source>
        <dbReference type="EMBL" id="KJY54120.1"/>
    </source>
</evidence>
<evidence type="ECO:0000259" key="3">
    <source>
        <dbReference type="Pfam" id="PF03217"/>
    </source>
</evidence>
<dbReference type="HOGENOM" id="CLU_955763_0_0_9"/>
<dbReference type="EMBL" id="JXBY01000029">
    <property type="protein sequence ID" value="KJY54120.1"/>
    <property type="molecule type" value="Genomic_DNA"/>
</dbReference>
<feature type="chain" id="PRO_5038937218" description="SCP domain-containing protein" evidence="1">
    <location>
        <begin position="24"/>
        <end position="337"/>
    </location>
</feature>
<gene>
    <name evidence="4" type="ORF">JF76_18290</name>
</gene>
<dbReference type="Pfam" id="PF03217">
    <property type="entry name" value="SlpA"/>
    <property type="match status" value="1"/>
</dbReference>
<dbReference type="Proteomes" id="UP000033533">
    <property type="component" value="Unassembled WGS sequence"/>
</dbReference>
<evidence type="ECO:0008006" key="6">
    <source>
        <dbReference type="Google" id="ProtNLM"/>
    </source>
</evidence>
<name>A0A0F4L649_9LACO</name>
<comment type="caution">
    <text evidence="4">The sequence shown here is derived from an EMBL/GenBank/DDBJ whole genome shotgun (WGS) entry which is preliminary data.</text>
</comment>
<evidence type="ECO:0000256" key="1">
    <source>
        <dbReference type="SAM" id="SignalP"/>
    </source>
</evidence>
<feature type="domain" description="S-layer protein C-terminal" evidence="3">
    <location>
        <begin position="33"/>
        <end position="83"/>
    </location>
</feature>
<feature type="signal peptide" evidence="1">
    <location>
        <begin position="1"/>
        <end position="23"/>
    </location>
</feature>
<feature type="domain" description="SCP" evidence="2">
    <location>
        <begin position="177"/>
        <end position="303"/>
    </location>
</feature>